<protein>
    <recommendedName>
        <fullName evidence="3">Outer membrane protein beta-barrel domain-containing protein</fullName>
    </recommendedName>
</protein>
<evidence type="ECO:0000313" key="1">
    <source>
        <dbReference type="EMBL" id="THF56855.1"/>
    </source>
</evidence>
<evidence type="ECO:0008006" key="3">
    <source>
        <dbReference type="Google" id="ProtNLM"/>
    </source>
</evidence>
<keyword evidence="2" id="KW-1185">Reference proteome</keyword>
<dbReference type="Proteomes" id="UP000307956">
    <property type="component" value="Unassembled WGS sequence"/>
</dbReference>
<sequence length="234" mass="24987">MTQERDQMRNLNNGIALLAAMLFGAAGPVRAERPMNVDDAGTLDKGGAKLEFGWAKDDETRGIEGAAGYAPIDNLELEIGLGRARDHSASPTETIHGHGLAVKWVPLQAETGLSAGLKYEYGRDRVEGVSTRVHALSGLLTWAFGGGQLLHVNLGREIERERGDSEEANTWGAGLDLPLTEQFHVVAETFGAEGSGPDRAAGLRYEIAEGLKISGAVGRGNHRNFANAGIAWEF</sequence>
<comment type="caution">
    <text evidence="1">The sequence shown here is derived from an EMBL/GenBank/DDBJ whole genome shotgun (WGS) entry which is preliminary data.</text>
</comment>
<dbReference type="EMBL" id="SSOD01000019">
    <property type="protein sequence ID" value="THF56855.1"/>
    <property type="molecule type" value="Genomic_DNA"/>
</dbReference>
<proteinExistence type="predicted"/>
<dbReference type="OrthoDB" id="8526647at2"/>
<organism evidence="1 2">
    <name type="scientific">Pseudothauera rhizosphaerae</name>
    <dbReference type="NCBI Taxonomy" id="2565932"/>
    <lineage>
        <taxon>Bacteria</taxon>
        <taxon>Pseudomonadati</taxon>
        <taxon>Pseudomonadota</taxon>
        <taxon>Betaproteobacteria</taxon>
        <taxon>Rhodocyclales</taxon>
        <taxon>Zoogloeaceae</taxon>
        <taxon>Pseudothauera</taxon>
    </lineage>
</organism>
<reference evidence="1 2" key="1">
    <citation type="submission" date="2019-04" db="EMBL/GenBank/DDBJ databases">
        <title>Azoarcus rhizosphaerae sp. nov. isolated from rhizosphere of Ficus religiosa.</title>
        <authorList>
            <person name="Lin S.-Y."/>
            <person name="Hameed A."/>
            <person name="Hsu Y.-H."/>
            <person name="Young C.-C."/>
        </authorList>
    </citation>
    <scope>NUCLEOTIDE SEQUENCE [LARGE SCALE GENOMIC DNA]</scope>
    <source>
        <strain evidence="1 2">CC-YHH848</strain>
    </source>
</reference>
<dbReference type="AlphaFoldDB" id="A0A4V3W9W0"/>
<accession>A0A4V3W9W0</accession>
<evidence type="ECO:0000313" key="2">
    <source>
        <dbReference type="Proteomes" id="UP000307956"/>
    </source>
</evidence>
<name>A0A4V3W9W0_9RHOO</name>
<gene>
    <name evidence="1" type="ORF">E6O51_18650</name>
</gene>